<evidence type="ECO:0000256" key="5">
    <source>
        <dbReference type="ARBA" id="ARBA00023136"/>
    </source>
</evidence>
<dbReference type="PATRIC" id="fig|476272.21.peg.2399"/>
<reference evidence="8 9" key="1">
    <citation type="submission" date="2009-01" db="EMBL/GenBank/DDBJ databases">
        <authorList>
            <person name="Fulton L."/>
            <person name="Clifton S."/>
            <person name="Fulton B."/>
            <person name="Xu J."/>
            <person name="Minx P."/>
            <person name="Pepin K.H."/>
            <person name="Johnson M."/>
            <person name="Bhonagiri V."/>
            <person name="Nash W.E."/>
            <person name="Mardis E.R."/>
            <person name="Wilson R.K."/>
        </authorList>
    </citation>
    <scope>NUCLEOTIDE SEQUENCE [LARGE SCALE GENOMIC DNA]</scope>
    <source>
        <strain evidence="9">DSM 10507 / JCM 14656 / S5a33</strain>
    </source>
</reference>
<comment type="caution">
    <text evidence="8">The sequence shown here is derived from an EMBL/GenBank/DDBJ whole genome shotgun (WGS) entry which is preliminary data.</text>
</comment>
<evidence type="ECO:0000256" key="2">
    <source>
        <dbReference type="ARBA" id="ARBA00022475"/>
    </source>
</evidence>
<feature type="transmembrane region" description="Helical" evidence="6">
    <location>
        <begin position="36"/>
        <end position="53"/>
    </location>
</feature>
<evidence type="ECO:0000256" key="6">
    <source>
        <dbReference type="SAM" id="Phobius"/>
    </source>
</evidence>
<comment type="subcellular location">
    <subcellularLocation>
        <location evidence="1">Cell membrane</location>
        <topology evidence="1">Multi-pass membrane protein</topology>
    </subcellularLocation>
</comment>
<dbReference type="RefSeq" id="WP_005946829.1">
    <property type="nucleotide sequence ID" value="NZ_CP136423.1"/>
</dbReference>
<dbReference type="Pfam" id="PF00482">
    <property type="entry name" value="T2SSF"/>
    <property type="match status" value="1"/>
</dbReference>
<evidence type="ECO:0000259" key="7">
    <source>
        <dbReference type="Pfam" id="PF00482"/>
    </source>
</evidence>
<keyword evidence="2" id="KW-1003">Cell membrane</keyword>
<feature type="transmembrane region" description="Helical" evidence="6">
    <location>
        <begin position="311"/>
        <end position="335"/>
    </location>
</feature>
<name>C0CJN3_BLAHS</name>
<reference evidence="8 9" key="2">
    <citation type="submission" date="2009-02" db="EMBL/GenBank/DDBJ databases">
        <title>Draft genome sequence of Blautia hydrogenotrophica DSM 10507 (Ruminococcus hydrogenotrophicus DSM 10507).</title>
        <authorList>
            <person name="Sudarsanam P."/>
            <person name="Ley R."/>
            <person name="Guruge J."/>
            <person name="Turnbaugh P.J."/>
            <person name="Mahowald M."/>
            <person name="Liep D."/>
            <person name="Gordon J."/>
        </authorList>
    </citation>
    <scope>NUCLEOTIDE SEQUENCE [LARGE SCALE GENOMIC DNA]</scope>
    <source>
        <strain evidence="9">DSM 10507 / JCM 14656 / S5a33</strain>
    </source>
</reference>
<keyword evidence="9" id="KW-1185">Reference proteome</keyword>
<dbReference type="EMBL" id="ACBZ01000046">
    <property type="protein sequence ID" value="EEG50034.1"/>
    <property type="molecule type" value="Genomic_DNA"/>
</dbReference>
<dbReference type="HOGENOM" id="CLU_044047_0_0_9"/>
<dbReference type="GO" id="GO:0005886">
    <property type="term" value="C:plasma membrane"/>
    <property type="evidence" value="ECO:0007669"/>
    <property type="project" value="UniProtKB-SubCell"/>
</dbReference>
<evidence type="ECO:0000313" key="9">
    <source>
        <dbReference type="Proteomes" id="UP000003100"/>
    </source>
</evidence>
<feature type="domain" description="Type II secretion system protein GspF" evidence="7">
    <location>
        <begin position="198"/>
        <end position="329"/>
    </location>
</feature>
<evidence type="ECO:0000256" key="4">
    <source>
        <dbReference type="ARBA" id="ARBA00022989"/>
    </source>
</evidence>
<dbReference type="InterPro" id="IPR018076">
    <property type="entry name" value="T2SS_GspF_dom"/>
</dbReference>
<evidence type="ECO:0000256" key="1">
    <source>
        <dbReference type="ARBA" id="ARBA00004651"/>
    </source>
</evidence>
<evidence type="ECO:0000256" key="3">
    <source>
        <dbReference type="ARBA" id="ARBA00022692"/>
    </source>
</evidence>
<dbReference type="GeneID" id="86820339"/>
<sequence>MELHICIFVGLFLLWLGFHKKWKIGRMLKDDKGRRLFFLVAVGGNLLGIILSVENNRERQVPKVMHREELGYEQELVVCVDGGEESRLTVQIPEKENQQEEEGPEEAKQELSLEQQVQDEILRFNQEKNDPENYYLPQTLNGRSLQWGIPEDYTGTFMSSMCLGAAAVLLVFREREKENSRKKREEELIMDYPGLVTKFTLLIQAGMSVRGAFQKISEDCETKTKDRRPGYEEVRRTCIEMDSGVSQKEAYQNFGQRCAQAKYKTFSTLLVQNLRSGNRNLVDMLERESTEAWEERKRRARIHGETAATKLLVPMILMLGVVLALLMIPACLSFYSG</sequence>
<dbReference type="eggNOG" id="COG2064">
    <property type="taxonomic scope" value="Bacteria"/>
</dbReference>
<gene>
    <name evidence="8" type="ORF">RUMHYD_01053</name>
</gene>
<proteinExistence type="predicted"/>
<evidence type="ECO:0000313" key="8">
    <source>
        <dbReference type="EMBL" id="EEG50034.1"/>
    </source>
</evidence>
<feature type="transmembrane region" description="Helical" evidence="6">
    <location>
        <begin position="6"/>
        <end position="24"/>
    </location>
</feature>
<accession>C0CJN3</accession>
<dbReference type="PANTHER" id="PTHR35007:SF2">
    <property type="entry name" value="PILUS ASSEMBLE PROTEIN"/>
    <property type="match status" value="1"/>
</dbReference>
<protein>
    <recommendedName>
        <fullName evidence="7">Type II secretion system protein GspF domain-containing protein</fullName>
    </recommendedName>
</protein>
<keyword evidence="5 6" id="KW-0472">Membrane</keyword>
<feature type="transmembrane region" description="Helical" evidence="6">
    <location>
        <begin position="153"/>
        <end position="172"/>
    </location>
</feature>
<dbReference type="AlphaFoldDB" id="C0CJN3"/>
<organism evidence="8 9">
    <name type="scientific">Blautia hydrogenotrophica (strain DSM 10507 / JCM 14656 / S5a33)</name>
    <name type="common">Ruminococcus hydrogenotrophicus</name>
    <dbReference type="NCBI Taxonomy" id="476272"/>
    <lineage>
        <taxon>Bacteria</taxon>
        <taxon>Bacillati</taxon>
        <taxon>Bacillota</taxon>
        <taxon>Clostridia</taxon>
        <taxon>Lachnospirales</taxon>
        <taxon>Lachnospiraceae</taxon>
        <taxon>Blautia</taxon>
    </lineage>
</organism>
<keyword evidence="3 6" id="KW-0812">Transmembrane</keyword>
<dbReference type="Proteomes" id="UP000003100">
    <property type="component" value="Unassembled WGS sequence"/>
</dbReference>
<dbReference type="PANTHER" id="PTHR35007">
    <property type="entry name" value="INTEGRAL MEMBRANE PROTEIN-RELATED"/>
    <property type="match status" value="1"/>
</dbReference>
<keyword evidence="4 6" id="KW-1133">Transmembrane helix</keyword>